<accession>A0A840QS39</accession>
<reference evidence="2 3" key="1">
    <citation type="submission" date="2020-08" db="EMBL/GenBank/DDBJ databases">
        <title>Genomic Encyclopedia of Type Strains, Phase IV (KMG-IV): sequencing the most valuable type-strain genomes for metagenomic binning, comparative biology and taxonomic classification.</title>
        <authorList>
            <person name="Goeker M."/>
        </authorList>
    </citation>
    <scope>NUCLEOTIDE SEQUENCE [LARGE SCALE GENOMIC DNA]</scope>
    <source>
        <strain evidence="2 3">DSM 24696</strain>
    </source>
</reference>
<dbReference type="InterPro" id="IPR024775">
    <property type="entry name" value="DinB-like"/>
</dbReference>
<evidence type="ECO:0000313" key="3">
    <source>
        <dbReference type="Proteomes" id="UP000551878"/>
    </source>
</evidence>
<dbReference type="SUPFAM" id="SSF109854">
    <property type="entry name" value="DinB/YfiT-like putative metalloenzymes"/>
    <property type="match status" value="1"/>
</dbReference>
<organism evidence="2 3">
    <name type="scientific">Texcoconibacillus texcoconensis</name>
    <dbReference type="NCBI Taxonomy" id="1095777"/>
    <lineage>
        <taxon>Bacteria</taxon>
        <taxon>Bacillati</taxon>
        <taxon>Bacillota</taxon>
        <taxon>Bacilli</taxon>
        <taxon>Bacillales</taxon>
        <taxon>Bacillaceae</taxon>
        <taxon>Texcoconibacillus</taxon>
    </lineage>
</organism>
<dbReference type="Proteomes" id="UP000551878">
    <property type="component" value="Unassembled WGS sequence"/>
</dbReference>
<dbReference type="Pfam" id="PF12867">
    <property type="entry name" value="DinB_2"/>
    <property type="match status" value="1"/>
</dbReference>
<dbReference type="InterPro" id="IPR034660">
    <property type="entry name" value="DinB/YfiT-like"/>
</dbReference>
<gene>
    <name evidence="2" type="ORF">HNQ41_002343</name>
</gene>
<dbReference type="AlphaFoldDB" id="A0A840QS39"/>
<proteinExistence type="predicted"/>
<dbReference type="EMBL" id="JACHHB010000010">
    <property type="protein sequence ID" value="MBB5174149.1"/>
    <property type="molecule type" value="Genomic_DNA"/>
</dbReference>
<protein>
    <submittedName>
        <fullName evidence="2">Putative damage-inducible protein DinB</fullName>
    </submittedName>
</protein>
<evidence type="ECO:0000313" key="2">
    <source>
        <dbReference type="EMBL" id="MBB5174149.1"/>
    </source>
</evidence>
<feature type="domain" description="DinB-like" evidence="1">
    <location>
        <begin position="8"/>
        <end position="146"/>
    </location>
</feature>
<sequence>MSSYLMEQLAFIRHVTLKAIEDVTEEQADQVPTGFSNSIRWNLGHIAFVQEYFLFHATNEATDLPQTYATLFGPGTKPTDWTEEPPSLDELKKQLTDQKDRIKKTFATRLNETIEEPIQIASLQLSTVEQLISFSLYHEGVHTETIKRLKNFTTI</sequence>
<comment type="caution">
    <text evidence="2">The sequence shown here is derived from an EMBL/GenBank/DDBJ whole genome shotgun (WGS) entry which is preliminary data.</text>
</comment>
<dbReference type="Gene3D" id="1.20.120.450">
    <property type="entry name" value="dinb family like domain"/>
    <property type="match status" value="1"/>
</dbReference>
<evidence type="ECO:0000259" key="1">
    <source>
        <dbReference type="Pfam" id="PF12867"/>
    </source>
</evidence>
<keyword evidence="3" id="KW-1185">Reference proteome</keyword>
<dbReference type="RefSeq" id="WP_184664581.1">
    <property type="nucleotide sequence ID" value="NZ_JACHHB010000010.1"/>
</dbReference>
<name>A0A840QS39_9BACI</name>